<name>A0A8H8CPD6_PSICU</name>
<dbReference type="AlphaFoldDB" id="A0A8H8CPD6"/>
<dbReference type="InterPro" id="IPR044924">
    <property type="entry name" value="HAD-SF_hydro_IA_REG-2-like_cap"/>
</dbReference>
<dbReference type="Pfam" id="PF00702">
    <property type="entry name" value="Hydrolase"/>
    <property type="match status" value="1"/>
</dbReference>
<dbReference type="Gene3D" id="3.40.50.1000">
    <property type="entry name" value="HAD superfamily/HAD-like"/>
    <property type="match status" value="1"/>
</dbReference>
<proteinExistence type="predicted"/>
<dbReference type="CDD" id="cd16415">
    <property type="entry name" value="HAD_dREG-2_like"/>
    <property type="match status" value="1"/>
</dbReference>
<protein>
    <submittedName>
        <fullName evidence="1">Uncharacterized protein</fullName>
    </submittedName>
</protein>
<dbReference type="PANTHER" id="PTHR46191">
    <property type="match status" value="1"/>
</dbReference>
<dbReference type="Gene3D" id="1.10.150.720">
    <property type="entry name" value="Haloacid dehalogenase-like hydrolase"/>
    <property type="match status" value="1"/>
</dbReference>
<evidence type="ECO:0000313" key="1">
    <source>
        <dbReference type="EMBL" id="KAG5172881.1"/>
    </source>
</evidence>
<dbReference type="InterPro" id="IPR023214">
    <property type="entry name" value="HAD_sf"/>
</dbReference>
<organism evidence="1">
    <name type="scientific">Psilocybe cubensis</name>
    <name type="common">Psychedelic mushroom</name>
    <name type="synonym">Stropharia cubensis</name>
    <dbReference type="NCBI Taxonomy" id="181762"/>
    <lineage>
        <taxon>Eukaryota</taxon>
        <taxon>Fungi</taxon>
        <taxon>Dikarya</taxon>
        <taxon>Basidiomycota</taxon>
        <taxon>Agaricomycotina</taxon>
        <taxon>Agaricomycetes</taxon>
        <taxon>Agaricomycetidae</taxon>
        <taxon>Agaricales</taxon>
        <taxon>Agaricineae</taxon>
        <taxon>Strophariaceae</taxon>
        <taxon>Psilocybe</taxon>
    </lineage>
</organism>
<dbReference type="InterPro" id="IPR011949">
    <property type="entry name" value="HAD-SF_hydro_IA_REG-2-like"/>
</dbReference>
<sequence>MLRRPKKLVKLVTFDALHTIITPRLPIHEQYSRVFSPYVGDLDPTKIKQSFRVALKCVQKEHPFYNKGAQNWWQDVIRRTAIGAGADEKALDAHLAEITRKLMKRFSSDEGYKVFEDTLTTISRLREQTDIKTAIISNGDTRLRSVLESLNLTTLFDAIILSEEEGVEKPSPKIFERTLQMVNQNIVEHEGSIRPSQCLHVGDELVSDYQGASNVGWHALLLRRTGADGEQEHKEHGEDLKGIQTISSLGGVINWIQTGEV</sequence>
<dbReference type="InterPro" id="IPR051828">
    <property type="entry name" value="HAD-like_hydrolase_domain"/>
</dbReference>
<dbReference type="PRINTS" id="PR00413">
    <property type="entry name" value="HADHALOGNASE"/>
</dbReference>
<comment type="caution">
    <text evidence="1">The sequence shown here is derived from an EMBL/GenBank/DDBJ whole genome shotgun (WGS) entry which is preliminary data.</text>
</comment>
<gene>
    <name evidence="1" type="ORF">JR316_002384</name>
</gene>
<dbReference type="SUPFAM" id="SSF56784">
    <property type="entry name" value="HAD-like"/>
    <property type="match status" value="1"/>
</dbReference>
<dbReference type="NCBIfam" id="TIGR02252">
    <property type="entry name" value="DREG-2"/>
    <property type="match status" value="1"/>
</dbReference>
<reference evidence="1" key="1">
    <citation type="submission" date="2021-02" db="EMBL/GenBank/DDBJ databases">
        <title>Psilocybe cubensis genome.</title>
        <authorList>
            <person name="Mckernan K.J."/>
            <person name="Crawford S."/>
            <person name="Trippe A."/>
            <person name="Kane L.T."/>
            <person name="Mclaughlin S."/>
        </authorList>
    </citation>
    <scope>NUCLEOTIDE SEQUENCE [LARGE SCALE GENOMIC DNA]</scope>
    <source>
        <strain evidence="1">MGC-MH-2018</strain>
    </source>
</reference>
<dbReference type="InterPro" id="IPR006439">
    <property type="entry name" value="HAD-SF_hydro_IA"/>
</dbReference>
<dbReference type="GO" id="GO:0016791">
    <property type="term" value="F:phosphatase activity"/>
    <property type="evidence" value="ECO:0007669"/>
    <property type="project" value="UniProtKB-ARBA"/>
</dbReference>
<dbReference type="GO" id="GO:0005634">
    <property type="term" value="C:nucleus"/>
    <property type="evidence" value="ECO:0007669"/>
    <property type="project" value="TreeGrafter"/>
</dbReference>
<dbReference type="PANTHER" id="PTHR46191:SF2">
    <property type="entry name" value="HALOACID DEHALOGENASE-LIKE HYDROLASE DOMAIN-CONTAINING PROTEIN 3"/>
    <property type="match status" value="1"/>
</dbReference>
<dbReference type="EMBL" id="JAFIQS010000002">
    <property type="protein sequence ID" value="KAG5172881.1"/>
    <property type="molecule type" value="Genomic_DNA"/>
</dbReference>
<accession>A0A8H8CPD6</accession>
<dbReference type="NCBIfam" id="TIGR01549">
    <property type="entry name" value="HAD-SF-IA-v1"/>
    <property type="match status" value="1"/>
</dbReference>
<dbReference type="InterPro" id="IPR036412">
    <property type="entry name" value="HAD-like_sf"/>
</dbReference>
<dbReference type="OrthoDB" id="444127at2759"/>